<keyword evidence="1" id="KW-0812">Transmembrane</keyword>
<proteinExistence type="predicted"/>
<protein>
    <submittedName>
        <fullName evidence="2">Uncharacterized protein</fullName>
    </submittedName>
</protein>
<keyword evidence="1" id="KW-1133">Transmembrane helix</keyword>
<evidence type="ECO:0000313" key="3">
    <source>
        <dbReference type="Proteomes" id="UP000629098"/>
    </source>
</evidence>
<comment type="caution">
    <text evidence="2">The sequence shown here is derived from an EMBL/GenBank/DDBJ whole genome shotgun (WGS) entry which is preliminary data.</text>
</comment>
<accession>A0A8J7CET1</accession>
<dbReference type="EMBL" id="JACXAE010000061">
    <property type="protein sequence ID" value="MBD2773895.1"/>
    <property type="molecule type" value="Genomic_DNA"/>
</dbReference>
<name>A0A8J7CET1_9CYAN</name>
<evidence type="ECO:0000256" key="1">
    <source>
        <dbReference type="SAM" id="Phobius"/>
    </source>
</evidence>
<keyword evidence="1" id="KW-0472">Membrane</keyword>
<dbReference type="AlphaFoldDB" id="A0A8J7CET1"/>
<sequence length="140" mass="16371">MKCKLIKFLTVCFVTLVVFSPGILVFSFVWEQHQSLVQTQHVACEVNHSSTDITSTSQSTELELEPSKASIKKNNFDIVKLLSCLQQYQIFKIMQWIVLLFPLILVISIIVYDKYLVYRANIFQQQVEMLEKLWQHSIEQ</sequence>
<feature type="transmembrane region" description="Helical" evidence="1">
    <location>
        <begin position="7"/>
        <end position="30"/>
    </location>
</feature>
<dbReference type="RefSeq" id="WP_190830221.1">
    <property type="nucleotide sequence ID" value="NZ_CAWPPI010000061.1"/>
</dbReference>
<evidence type="ECO:0000313" key="2">
    <source>
        <dbReference type="EMBL" id="MBD2773895.1"/>
    </source>
</evidence>
<reference evidence="2" key="1">
    <citation type="submission" date="2020-09" db="EMBL/GenBank/DDBJ databases">
        <title>Iningainema tapete sp. nov. (Scytonemataceae, Cyanobacteria) from greenhouses in central Florida (USA) produces two types of nodularin with biosynthetic potential for microcystin-LR and anabaenopeptins.</title>
        <authorList>
            <person name="Berthold D.E."/>
            <person name="Lefler F.W."/>
            <person name="Huang I.-S."/>
            <person name="Abdulla H."/>
            <person name="Zimba P.V."/>
            <person name="Laughinghouse H.D. IV."/>
        </authorList>
    </citation>
    <scope>NUCLEOTIDE SEQUENCE</scope>
    <source>
        <strain evidence="2">BLCCT55</strain>
    </source>
</reference>
<gene>
    <name evidence="2" type="ORF">ICL16_17905</name>
</gene>
<feature type="transmembrane region" description="Helical" evidence="1">
    <location>
        <begin position="93"/>
        <end position="112"/>
    </location>
</feature>
<dbReference type="Proteomes" id="UP000629098">
    <property type="component" value="Unassembled WGS sequence"/>
</dbReference>
<keyword evidence="3" id="KW-1185">Reference proteome</keyword>
<organism evidence="2 3">
    <name type="scientific">Iningainema tapete BLCC-T55</name>
    <dbReference type="NCBI Taxonomy" id="2748662"/>
    <lineage>
        <taxon>Bacteria</taxon>
        <taxon>Bacillati</taxon>
        <taxon>Cyanobacteriota</taxon>
        <taxon>Cyanophyceae</taxon>
        <taxon>Nostocales</taxon>
        <taxon>Scytonemataceae</taxon>
        <taxon>Iningainema tapete</taxon>
    </lineage>
</organism>